<dbReference type="EMBL" id="BAABFB010000027">
    <property type="protein sequence ID" value="GAA4475398.1"/>
    <property type="molecule type" value="Genomic_DNA"/>
</dbReference>
<evidence type="ECO:0000256" key="1">
    <source>
        <dbReference type="SAM" id="MobiDB-lite"/>
    </source>
</evidence>
<feature type="compositionally biased region" description="Polar residues" evidence="1">
    <location>
        <begin position="145"/>
        <end position="157"/>
    </location>
</feature>
<dbReference type="Gene3D" id="2.60.40.10">
    <property type="entry name" value="Immunoglobulins"/>
    <property type="match status" value="1"/>
</dbReference>
<comment type="caution">
    <text evidence="4">The sequence shown here is derived from an EMBL/GenBank/DDBJ whole genome shotgun (WGS) entry which is preliminary data.</text>
</comment>
<protein>
    <recommendedName>
        <fullName evidence="3">Bacterial Ig-like domain-containing protein</fullName>
    </recommendedName>
</protein>
<feature type="signal peptide" evidence="2">
    <location>
        <begin position="1"/>
        <end position="29"/>
    </location>
</feature>
<evidence type="ECO:0000256" key="2">
    <source>
        <dbReference type="SAM" id="SignalP"/>
    </source>
</evidence>
<dbReference type="InterPro" id="IPR013783">
    <property type="entry name" value="Ig-like_fold"/>
</dbReference>
<dbReference type="Proteomes" id="UP001501183">
    <property type="component" value="Unassembled WGS sequence"/>
</dbReference>
<gene>
    <name evidence="4" type="ORF">GCM10023094_12820</name>
</gene>
<dbReference type="RefSeq" id="WP_345342949.1">
    <property type="nucleotide sequence ID" value="NZ_BAABFB010000027.1"/>
</dbReference>
<evidence type="ECO:0000313" key="5">
    <source>
        <dbReference type="Proteomes" id="UP001501183"/>
    </source>
</evidence>
<name>A0ABP8NZ28_9NOCA</name>
<accession>A0ABP8NZ28</accession>
<keyword evidence="2" id="KW-0732">Signal</keyword>
<feature type="region of interest" description="Disordered" evidence="1">
    <location>
        <begin position="133"/>
        <end position="157"/>
    </location>
</feature>
<organism evidence="4 5">
    <name type="scientific">Rhodococcus olei</name>
    <dbReference type="NCBI Taxonomy" id="2161675"/>
    <lineage>
        <taxon>Bacteria</taxon>
        <taxon>Bacillati</taxon>
        <taxon>Actinomycetota</taxon>
        <taxon>Actinomycetes</taxon>
        <taxon>Mycobacteriales</taxon>
        <taxon>Nocardiaceae</taxon>
        <taxon>Rhodococcus</taxon>
    </lineage>
</organism>
<evidence type="ECO:0000313" key="4">
    <source>
        <dbReference type="EMBL" id="GAA4475398.1"/>
    </source>
</evidence>
<proteinExistence type="predicted"/>
<feature type="chain" id="PRO_5045434387" description="Bacterial Ig-like domain-containing protein" evidence="2">
    <location>
        <begin position="30"/>
        <end position="169"/>
    </location>
</feature>
<evidence type="ECO:0000259" key="3">
    <source>
        <dbReference type="Pfam" id="PF16640"/>
    </source>
</evidence>
<keyword evidence="5" id="KW-1185">Reference proteome</keyword>
<feature type="region of interest" description="Disordered" evidence="1">
    <location>
        <begin position="31"/>
        <end position="52"/>
    </location>
</feature>
<feature type="domain" description="Bacterial Ig-like" evidence="3">
    <location>
        <begin position="63"/>
        <end position="145"/>
    </location>
</feature>
<dbReference type="Pfam" id="PF16640">
    <property type="entry name" value="Big_3_5"/>
    <property type="match status" value="1"/>
</dbReference>
<reference evidence="5" key="1">
    <citation type="journal article" date="2019" name="Int. J. Syst. Evol. Microbiol.">
        <title>The Global Catalogue of Microorganisms (GCM) 10K type strain sequencing project: providing services to taxonomists for standard genome sequencing and annotation.</title>
        <authorList>
            <consortium name="The Broad Institute Genomics Platform"/>
            <consortium name="The Broad Institute Genome Sequencing Center for Infectious Disease"/>
            <person name="Wu L."/>
            <person name="Ma J."/>
        </authorList>
    </citation>
    <scope>NUCLEOTIDE SEQUENCE [LARGE SCALE GENOMIC DNA]</scope>
    <source>
        <strain evidence="5">JCM 32206</strain>
    </source>
</reference>
<dbReference type="InterPro" id="IPR032109">
    <property type="entry name" value="Big_3_5"/>
</dbReference>
<sequence>MNRQIRAVQAALAAAAAAAVLLTPITATAAPRTDTAPAPAPAMQVSGTAKTTTTTQVYTRNADGAPSANGTTIQATAVVTPAPLRGTVQFTAVNIDTGATEATSSPVRVSGGEAAWVVTLPDGNHRVWAAYSGSDDDSPSTGSTAFQTQHQVNPPTQRGQTCLFGSLCL</sequence>